<reference evidence="2" key="1">
    <citation type="submission" date="2021-03" db="EMBL/GenBank/DDBJ databases">
        <authorList>
            <person name="So Y."/>
        </authorList>
    </citation>
    <scope>NUCLEOTIDE SEQUENCE</scope>
    <source>
        <strain evidence="2">SG15</strain>
    </source>
</reference>
<feature type="transmembrane region" description="Helical" evidence="1">
    <location>
        <begin position="309"/>
        <end position="336"/>
    </location>
</feature>
<accession>A0A940MQ24</accession>
<feature type="transmembrane region" description="Helical" evidence="1">
    <location>
        <begin position="267"/>
        <end position="289"/>
    </location>
</feature>
<keyword evidence="1" id="KW-1133">Transmembrane helix</keyword>
<organism evidence="2 3">
    <name type="scientific">Roseomonas indoligenes</name>
    <dbReference type="NCBI Taxonomy" id="2820811"/>
    <lineage>
        <taxon>Bacteria</taxon>
        <taxon>Pseudomonadati</taxon>
        <taxon>Pseudomonadota</taxon>
        <taxon>Alphaproteobacteria</taxon>
        <taxon>Acetobacterales</taxon>
        <taxon>Roseomonadaceae</taxon>
        <taxon>Roseomonas</taxon>
    </lineage>
</organism>
<feature type="transmembrane region" description="Helical" evidence="1">
    <location>
        <begin position="209"/>
        <end position="228"/>
    </location>
</feature>
<dbReference type="InterPro" id="IPR007820">
    <property type="entry name" value="AbrB_fam"/>
</dbReference>
<feature type="transmembrane region" description="Helical" evidence="1">
    <location>
        <begin position="234"/>
        <end position="255"/>
    </location>
</feature>
<keyword evidence="1" id="KW-0472">Membrane</keyword>
<dbReference type="EMBL" id="JAGIZA010000001">
    <property type="protein sequence ID" value="MBP0491404.1"/>
    <property type="molecule type" value="Genomic_DNA"/>
</dbReference>
<dbReference type="PANTHER" id="PTHR38457:SF1">
    <property type="entry name" value="REGULATOR ABRB-RELATED"/>
    <property type="match status" value="1"/>
</dbReference>
<feature type="transmembrane region" description="Helical" evidence="1">
    <location>
        <begin position="152"/>
        <end position="170"/>
    </location>
</feature>
<dbReference type="PIRSF" id="PIRSF038991">
    <property type="entry name" value="Protein_AbrB"/>
    <property type="match status" value="1"/>
</dbReference>
<evidence type="ECO:0000313" key="2">
    <source>
        <dbReference type="EMBL" id="MBP0491404.1"/>
    </source>
</evidence>
<dbReference type="GO" id="GO:0016020">
    <property type="term" value="C:membrane"/>
    <property type="evidence" value="ECO:0007669"/>
    <property type="project" value="InterPro"/>
</dbReference>
<evidence type="ECO:0000313" key="3">
    <source>
        <dbReference type="Proteomes" id="UP000677537"/>
    </source>
</evidence>
<feature type="transmembrane region" description="Helical" evidence="1">
    <location>
        <begin position="121"/>
        <end position="140"/>
    </location>
</feature>
<dbReference type="InterPro" id="IPR017516">
    <property type="entry name" value="AbrB_dup"/>
</dbReference>
<name>A0A940MQ24_9PROT</name>
<dbReference type="NCBIfam" id="TIGR03082">
    <property type="entry name" value="Gneg_AbrB_dup"/>
    <property type="match status" value="2"/>
</dbReference>
<dbReference type="Pfam" id="PF05145">
    <property type="entry name" value="AbrB"/>
    <property type="match status" value="1"/>
</dbReference>
<comment type="caution">
    <text evidence="2">The sequence shown here is derived from an EMBL/GenBank/DDBJ whole genome shotgun (WGS) entry which is preliminary data.</text>
</comment>
<dbReference type="AlphaFoldDB" id="A0A940MQ24"/>
<gene>
    <name evidence="2" type="ORF">J5Y10_01280</name>
</gene>
<dbReference type="Proteomes" id="UP000677537">
    <property type="component" value="Unassembled WGS sequence"/>
</dbReference>
<keyword evidence="3" id="KW-1185">Reference proteome</keyword>
<feature type="transmembrane region" description="Helical" evidence="1">
    <location>
        <begin position="89"/>
        <end position="109"/>
    </location>
</feature>
<dbReference type="GO" id="GO:0010468">
    <property type="term" value="P:regulation of gene expression"/>
    <property type="evidence" value="ECO:0007669"/>
    <property type="project" value="InterPro"/>
</dbReference>
<evidence type="ECO:0000256" key="1">
    <source>
        <dbReference type="SAM" id="Phobius"/>
    </source>
</evidence>
<keyword evidence="1" id="KW-0812">Transmembrane</keyword>
<feature type="transmembrane region" description="Helical" evidence="1">
    <location>
        <begin position="182"/>
        <end position="202"/>
    </location>
</feature>
<feature type="transmembrane region" description="Helical" evidence="1">
    <location>
        <begin position="60"/>
        <end position="82"/>
    </location>
</feature>
<proteinExistence type="predicted"/>
<dbReference type="PANTHER" id="PTHR38457">
    <property type="entry name" value="REGULATOR ABRB-RELATED"/>
    <property type="match status" value="1"/>
</dbReference>
<sequence length="357" mass="36830">MELGIARLPRWSRWTLLVALAALFSLGFRAAGIPGASLMGPMLAGILVSVAGATLRLPRPLYVGAQGMVGTLIATIVTPAILHSFMDDWPLILLAVFATLAASSVLGWLMSFWRVLPGTTAIWGSAPGGASAMVVMAEAFGADVRMVALMQYTRVACVVASAALIAHWLAVAPPPPAPWFPAIEPLGLANALVLTLGGAWLGRIVRIPAGPILLPLLVGSVLHSAGLLELQLPQWLTAVGFGAIGCQIGLGFTRPALAQAARVMPKILLSVVVLIALCAAMSLGLAKVLGLDPLTAYLAMSPGGIDSVAVIGAASGADMSFVMALQTMRMLVVVLVGPPLSRALARGLDRRDRAAAP</sequence>
<protein>
    <submittedName>
        <fullName evidence="2">AbrB family transcriptional regulator</fullName>
    </submittedName>
</protein>